<dbReference type="Proteomes" id="UP001220010">
    <property type="component" value="Unassembled WGS sequence"/>
</dbReference>
<dbReference type="InterPro" id="IPR022649">
    <property type="entry name" value="Pr_cel_nuc_antig_C"/>
</dbReference>
<dbReference type="Pfam" id="PF00705">
    <property type="entry name" value="PCNA_N"/>
    <property type="match status" value="1"/>
</dbReference>
<dbReference type="InterPro" id="IPR000730">
    <property type="entry name" value="Pr_cel_nuc_antig"/>
</dbReference>
<gene>
    <name evidence="4" type="primary">pcn</name>
    <name evidence="9" type="ORF">P0O15_04740</name>
</gene>
<dbReference type="Pfam" id="PF02747">
    <property type="entry name" value="PCNA_C"/>
    <property type="match status" value="1"/>
</dbReference>
<keyword evidence="10" id="KW-1185">Reference proteome</keyword>
<dbReference type="NCBIfam" id="NF002222">
    <property type="entry name" value="PRK01115.1-5"/>
    <property type="match status" value="1"/>
</dbReference>
<evidence type="ECO:0000259" key="7">
    <source>
        <dbReference type="Pfam" id="PF00705"/>
    </source>
</evidence>
<evidence type="ECO:0000313" key="9">
    <source>
        <dbReference type="EMBL" id="MDF0590482.1"/>
    </source>
</evidence>
<dbReference type="InterPro" id="IPR022659">
    <property type="entry name" value="Pr_cel_nuc_antig_CS"/>
</dbReference>
<organism evidence="9 10">
    <name type="scientific">Candidatus Methanocrinis natronophilus</name>
    <dbReference type="NCBI Taxonomy" id="3033396"/>
    <lineage>
        <taxon>Archaea</taxon>
        <taxon>Methanobacteriati</taxon>
        <taxon>Methanobacteriota</taxon>
        <taxon>Stenosarchaea group</taxon>
        <taxon>Methanomicrobia</taxon>
        <taxon>Methanotrichales</taxon>
        <taxon>Methanotrichaceae</taxon>
        <taxon>Methanocrinis</taxon>
    </lineage>
</organism>
<comment type="subunit">
    <text evidence="4">Homotrimer. The subunits circularize to form a toroid; DNA passes through its center. Replication factor C (RFC) is required to load the toroid on the DNA.</text>
</comment>
<name>A0ABT5X717_9EURY</name>
<dbReference type="CDD" id="cd00577">
    <property type="entry name" value="PCNA"/>
    <property type="match status" value="1"/>
</dbReference>
<comment type="similarity">
    <text evidence="1 4 5">Belongs to the PCNA family.</text>
</comment>
<keyword evidence="3 4" id="KW-0238">DNA-binding</keyword>
<reference evidence="9 10" key="1">
    <citation type="submission" date="2023-03" db="EMBL/GenBank/DDBJ databases">
        <title>WGS of Methanotrichaceae archaeon Mx.</title>
        <authorList>
            <person name="Sorokin D.Y."/>
            <person name="Merkel A.Y."/>
        </authorList>
    </citation>
    <scope>NUCLEOTIDE SEQUENCE [LARGE SCALE GENOMIC DNA]</scope>
    <source>
        <strain evidence="9 10">Mx</strain>
    </source>
</reference>
<keyword evidence="2 4" id="KW-0235">DNA replication</keyword>
<dbReference type="SUPFAM" id="SSF55979">
    <property type="entry name" value="DNA clamp"/>
    <property type="match status" value="2"/>
</dbReference>
<evidence type="ECO:0000259" key="8">
    <source>
        <dbReference type="Pfam" id="PF02747"/>
    </source>
</evidence>
<feature type="domain" description="Proliferating cell nuclear antigen PCNA N-terminal" evidence="7">
    <location>
        <begin position="9"/>
        <end position="101"/>
    </location>
</feature>
<evidence type="ECO:0000256" key="2">
    <source>
        <dbReference type="ARBA" id="ARBA00022705"/>
    </source>
</evidence>
<dbReference type="HAMAP" id="MF_00317">
    <property type="entry name" value="DNApol_clamp_arch"/>
    <property type="match status" value="1"/>
</dbReference>
<proteinExistence type="inferred from homology"/>
<sequence>MRMFKAVISAETLRDAVEAVSSLVDEVKFTLSENGVELKAVDPANVAMVSFRLNSEAFEYFKATSAEIGVDLVRLTDVLSMADRGENVTLELDEENHKLKIGVSSLSYTLSLIDPSAIRKEPRVPDLDLPAHVILPGAHLRKAIRAAEKVSDHVILGVTDEPEDQFYMEAKGDIDSLKLKMPGAELLGLKPGKARSLFSLDYLADMSKAIGKASEVKLELGVDYPLRIGFRLGQGVEINYLLAPRIEQE</sequence>
<evidence type="ECO:0000256" key="5">
    <source>
        <dbReference type="RuleBase" id="RU003671"/>
    </source>
</evidence>
<dbReference type="InterPro" id="IPR022648">
    <property type="entry name" value="Pr_cel_nuc_antig_N"/>
</dbReference>
<evidence type="ECO:0000313" key="10">
    <source>
        <dbReference type="Proteomes" id="UP001220010"/>
    </source>
</evidence>
<accession>A0ABT5X717</accession>
<dbReference type="InterPro" id="IPR046938">
    <property type="entry name" value="DNA_clamp_sf"/>
</dbReference>
<dbReference type="EMBL" id="JARFPK010000013">
    <property type="protein sequence ID" value="MDF0590482.1"/>
    <property type="molecule type" value="Genomic_DNA"/>
</dbReference>
<comment type="function">
    <text evidence="6">Sliding clamp subunit. Responsible for tethering the catalytic subunit of DNA polymerase to DNA during high-speed replication.</text>
</comment>
<dbReference type="Gene3D" id="3.70.10.10">
    <property type="match status" value="1"/>
</dbReference>
<evidence type="ECO:0000256" key="1">
    <source>
        <dbReference type="ARBA" id="ARBA00010462"/>
    </source>
</evidence>
<comment type="caution">
    <text evidence="9">The sequence shown here is derived from an EMBL/GenBank/DDBJ whole genome shotgun (WGS) entry which is preliminary data.</text>
</comment>
<evidence type="ECO:0000256" key="4">
    <source>
        <dbReference type="HAMAP-Rule" id="MF_00317"/>
    </source>
</evidence>
<dbReference type="PRINTS" id="PR00339">
    <property type="entry name" value="PCNACYCLIN"/>
</dbReference>
<evidence type="ECO:0000256" key="6">
    <source>
        <dbReference type="RuleBase" id="RU003673"/>
    </source>
</evidence>
<dbReference type="PROSITE" id="PS01251">
    <property type="entry name" value="PCNA_1"/>
    <property type="match status" value="1"/>
</dbReference>
<dbReference type="PANTHER" id="PTHR11352:SF0">
    <property type="entry name" value="PROLIFERATING CELL NUCLEAR ANTIGEN"/>
    <property type="match status" value="1"/>
</dbReference>
<dbReference type="PANTHER" id="PTHR11352">
    <property type="entry name" value="PROLIFERATING CELL NUCLEAR ANTIGEN"/>
    <property type="match status" value="1"/>
</dbReference>
<protein>
    <recommendedName>
        <fullName evidence="4">DNA polymerase sliding clamp</fullName>
    </recommendedName>
    <alternativeName>
        <fullName evidence="4">Proliferating cell nuclear antigen homolog</fullName>
        <shortName evidence="4">PCNA</shortName>
    </alternativeName>
</protein>
<evidence type="ECO:0000256" key="3">
    <source>
        <dbReference type="ARBA" id="ARBA00023125"/>
    </source>
</evidence>
<comment type="function">
    <text evidence="4">Sliding clamp subunit that acts as a moving platform for DNA processing. Responsible for tethering the catalytic subunit of DNA polymerase and other proteins to DNA during high-speed replication.</text>
</comment>
<feature type="domain" description="Proliferating cell nuclear antigen PCNA C-terminal" evidence="8">
    <location>
        <begin position="124"/>
        <end position="244"/>
    </location>
</feature>